<evidence type="ECO:0000259" key="2">
    <source>
        <dbReference type="PROSITE" id="PS50853"/>
    </source>
</evidence>
<feature type="compositionally biased region" description="Low complexity" evidence="1">
    <location>
        <begin position="1029"/>
        <end position="1040"/>
    </location>
</feature>
<dbReference type="OrthoDB" id="10253954at2759"/>
<feature type="compositionally biased region" description="Polar residues" evidence="1">
    <location>
        <begin position="1151"/>
        <end position="1161"/>
    </location>
</feature>
<dbReference type="InterPro" id="IPR036116">
    <property type="entry name" value="FN3_sf"/>
</dbReference>
<feature type="region of interest" description="Disordered" evidence="1">
    <location>
        <begin position="923"/>
        <end position="1052"/>
    </location>
</feature>
<feature type="compositionally biased region" description="Basic and acidic residues" evidence="1">
    <location>
        <begin position="678"/>
        <end position="695"/>
    </location>
</feature>
<dbReference type="SUPFAM" id="SSF48371">
    <property type="entry name" value="ARM repeat"/>
    <property type="match status" value="1"/>
</dbReference>
<dbReference type="PANTHER" id="PTHR46957:SF3">
    <property type="entry name" value="CYTOKINE RECEPTOR"/>
    <property type="match status" value="1"/>
</dbReference>
<dbReference type="CDD" id="cd00063">
    <property type="entry name" value="FN3"/>
    <property type="match status" value="3"/>
</dbReference>
<feature type="region of interest" description="Disordered" evidence="1">
    <location>
        <begin position="804"/>
        <end position="823"/>
    </location>
</feature>
<dbReference type="Gene3D" id="2.60.40.10">
    <property type="entry name" value="Immunoglobulins"/>
    <property type="match status" value="3"/>
</dbReference>
<dbReference type="SMART" id="SM00060">
    <property type="entry name" value="FN3"/>
    <property type="match status" value="3"/>
</dbReference>
<evidence type="ECO:0000313" key="4">
    <source>
        <dbReference type="Proteomes" id="UP000242188"/>
    </source>
</evidence>
<keyword evidence="4" id="KW-1185">Reference proteome</keyword>
<feature type="region of interest" description="Disordered" evidence="1">
    <location>
        <begin position="615"/>
        <end position="789"/>
    </location>
</feature>
<feature type="domain" description="Fibronectin type-III" evidence="2">
    <location>
        <begin position="449"/>
        <end position="534"/>
    </location>
</feature>
<reference evidence="3 4" key="1">
    <citation type="journal article" date="2017" name="Nat. Ecol. Evol.">
        <title>Scallop genome provides insights into evolution of bilaterian karyotype and development.</title>
        <authorList>
            <person name="Wang S."/>
            <person name="Zhang J."/>
            <person name="Jiao W."/>
            <person name="Li J."/>
            <person name="Xun X."/>
            <person name="Sun Y."/>
            <person name="Guo X."/>
            <person name="Huan P."/>
            <person name="Dong B."/>
            <person name="Zhang L."/>
            <person name="Hu X."/>
            <person name="Sun X."/>
            <person name="Wang J."/>
            <person name="Zhao C."/>
            <person name="Wang Y."/>
            <person name="Wang D."/>
            <person name="Huang X."/>
            <person name="Wang R."/>
            <person name="Lv J."/>
            <person name="Li Y."/>
            <person name="Zhang Z."/>
            <person name="Liu B."/>
            <person name="Lu W."/>
            <person name="Hui Y."/>
            <person name="Liang J."/>
            <person name="Zhou Z."/>
            <person name="Hou R."/>
            <person name="Li X."/>
            <person name="Liu Y."/>
            <person name="Li H."/>
            <person name="Ning X."/>
            <person name="Lin Y."/>
            <person name="Zhao L."/>
            <person name="Xing Q."/>
            <person name="Dou J."/>
            <person name="Li Y."/>
            <person name="Mao J."/>
            <person name="Guo H."/>
            <person name="Dou H."/>
            <person name="Li T."/>
            <person name="Mu C."/>
            <person name="Jiang W."/>
            <person name="Fu Q."/>
            <person name="Fu X."/>
            <person name="Miao Y."/>
            <person name="Liu J."/>
            <person name="Yu Q."/>
            <person name="Li R."/>
            <person name="Liao H."/>
            <person name="Li X."/>
            <person name="Kong Y."/>
            <person name="Jiang Z."/>
            <person name="Chourrout D."/>
            <person name="Li R."/>
            <person name="Bao Z."/>
        </authorList>
    </citation>
    <scope>NUCLEOTIDE SEQUENCE [LARGE SCALE GENOMIC DNA]</scope>
    <source>
        <strain evidence="3 4">PY_sf001</strain>
    </source>
</reference>
<dbReference type="InterPro" id="IPR013783">
    <property type="entry name" value="Ig-like_fold"/>
</dbReference>
<evidence type="ECO:0000256" key="1">
    <source>
        <dbReference type="SAM" id="MobiDB-lite"/>
    </source>
</evidence>
<feature type="domain" description="Fibronectin type-III" evidence="2">
    <location>
        <begin position="359"/>
        <end position="445"/>
    </location>
</feature>
<gene>
    <name evidence="3" type="ORF">KP79_PYT03709</name>
</gene>
<proteinExistence type="predicted"/>
<evidence type="ECO:0000313" key="3">
    <source>
        <dbReference type="EMBL" id="OWF39496.1"/>
    </source>
</evidence>
<feature type="domain" description="Fibronectin type-III" evidence="2">
    <location>
        <begin position="537"/>
        <end position="624"/>
    </location>
</feature>
<protein>
    <submittedName>
        <fullName evidence="3">Usherin</fullName>
    </submittedName>
</protein>
<feature type="compositionally biased region" description="Polar residues" evidence="1">
    <location>
        <begin position="877"/>
        <end position="889"/>
    </location>
</feature>
<dbReference type="PROSITE" id="PS50853">
    <property type="entry name" value="FN3"/>
    <property type="match status" value="3"/>
</dbReference>
<dbReference type="GO" id="GO:0016020">
    <property type="term" value="C:membrane"/>
    <property type="evidence" value="ECO:0007669"/>
    <property type="project" value="UniProtKB-SubCell"/>
</dbReference>
<sequence>MKMTCNWCKEDYFSLLISTDKKSHGALEMLVDDLHADKEATIGTFLSHSGAEDFLWGLVRLLGCDNPRVAGNSAYIIGTLAESDLGCNRILGLAKAKHGESRKILPDLTRMLAFDDAESVMNAAGTMGTLAESYEGREWMLSEPCLGQTLDHVTALLSAENLWTASNAALVLARLSISENGCLKVLGHDNSQHILSRLVQSLGVDEAGRGMNAAFAIGRLCDIEAGRKRLLQLTESERMLSALAKMLSCDDTGSSKNACFALSCLATNVEGHTRLLNNLHSDDILRTLANLLTAEDTETGWFAAMTLRTLASQPRGCLRLRDHSQVIPALKSVVSRDNANTDLKEESSITLEILKKLSKPNPPQLQIINNGTTVKASWDPISTKSGFQVRYQLFDTTKCIFTGKELEFEISGLQPCTQYSYKLRAYTEGDESPFSDFAVIVTEESVPSAPMNLRVLGCTITQLKIGWDPPEHLNGVLKGYTVYQGDRVIENTTELVCIISGLQANTSYDIEVCAATSKGKGEKAYMVGTTSELGAHAPSKPHVQVIGRNEIHITWDPPEVPLGRITRYDVIMNSQCIYSGTDLSFTARRLTPDTEYAITVTALTNEGKFISKVTKKRTSKDEYDSNRPPLYQTPQARRESTVLEEKTPVVVQPRKKKAVTGSEVKSRALSAKRSSTPGKERTKTPADLRDPHTRPSSDSSALLKMSQRKSSSSVSSVAIQSMGTKLTETESDHDKESQRETSSPQKTVPQEVPRKEVVHRTRSQNNPVQVKEAFQSKPLPPKAERSQNIGKMFPVTMSYVSIQGNQKSSGDEPGSIAPEPQQQTKKAFVRSGTFVESNNVPAIHPGLKMERSRTIMNSNRRVDFRHRGVKITIDPSIYTNHTPNTQNSRGPPDLSPNAVSIDRHISKRNSNLSSAGTVRAIVNDLNSVRPPSNKSQISSNNDLNNYRPPNKTLCDTHGDVKSMKNSVTFAHTESNRPPTKSAVSKGNHEPRIASGERPVTYPDRKNRFRENALPKPEPPSQQYLEGTQSSSPWSSRSMTSPRNSQDLGRSKYDNAEVDALTKRLIEQGSVKDSQCTYLSPTGHPSDSSYFLDMQQVFVQRANSYISSHSQNYEESNGDRKGGVTLPSLPKPRNTRPHVSKQRMSDRAYRSGDSSLSGNPINLGTDLLDNKSPMVQWNTKFIPMQLRTQPSNLAPTQLQRVNTTLLGDPKGIQFKRIEALTRSQTLVDMRQPLGVSPGSNAHSLTLGEQAEMYPISTVPTHRSSARDRFVFVQELYLIGTRECAVCICKGASYFERCFICIITILLAIPF</sequence>
<comment type="caution">
    <text evidence="3">The sequence shown here is derived from an EMBL/GenBank/DDBJ whole genome shotgun (WGS) entry which is preliminary data.</text>
</comment>
<dbReference type="InterPro" id="IPR050713">
    <property type="entry name" value="RTP_Phos/Ushers"/>
</dbReference>
<feature type="region of interest" description="Disordered" evidence="1">
    <location>
        <begin position="1108"/>
        <end position="1166"/>
    </location>
</feature>
<feature type="compositionally biased region" description="Polar residues" evidence="1">
    <location>
        <begin position="963"/>
        <end position="984"/>
    </location>
</feature>
<dbReference type="InterPro" id="IPR011989">
    <property type="entry name" value="ARM-like"/>
</dbReference>
<feature type="compositionally biased region" description="Basic and acidic residues" evidence="1">
    <location>
        <begin position="727"/>
        <end position="739"/>
    </location>
</feature>
<feature type="compositionally biased region" description="Basic and acidic residues" evidence="1">
    <location>
        <begin position="1002"/>
        <end position="1012"/>
    </location>
</feature>
<dbReference type="Gene3D" id="1.25.10.10">
    <property type="entry name" value="Leucine-rich Repeat Variant"/>
    <property type="match status" value="2"/>
</dbReference>
<dbReference type="Proteomes" id="UP000242188">
    <property type="component" value="Unassembled WGS sequence"/>
</dbReference>
<dbReference type="EMBL" id="NEDP02005524">
    <property type="protein sequence ID" value="OWF39496.1"/>
    <property type="molecule type" value="Genomic_DNA"/>
</dbReference>
<dbReference type="SUPFAM" id="SSF49265">
    <property type="entry name" value="Fibronectin type III"/>
    <property type="match status" value="2"/>
</dbReference>
<dbReference type="InterPro" id="IPR016024">
    <property type="entry name" value="ARM-type_fold"/>
</dbReference>
<dbReference type="Pfam" id="PF00041">
    <property type="entry name" value="fn3"/>
    <property type="match status" value="3"/>
</dbReference>
<dbReference type="PANTHER" id="PTHR46957">
    <property type="entry name" value="CYTOKINE RECEPTOR"/>
    <property type="match status" value="1"/>
</dbReference>
<accession>A0A210PSR6</accession>
<dbReference type="InterPro" id="IPR003961">
    <property type="entry name" value="FN3_dom"/>
</dbReference>
<feature type="compositionally biased region" description="Basic and acidic residues" evidence="1">
    <location>
        <begin position="636"/>
        <end position="647"/>
    </location>
</feature>
<organism evidence="3 4">
    <name type="scientific">Mizuhopecten yessoensis</name>
    <name type="common">Japanese scallop</name>
    <name type="synonym">Patinopecten yessoensis</name>
    <dbReference type="NCBI Taxonomy" id="6573"/>
    <lineage>
        <taxon>Eukaryota</taxon>
        <taxon>Metazoa</taxon>
        <taxon>Spiralia</taxon>
        <taxon>Lophotrochozoa</taxon>
        <taxon>Mollusca</taxon>
        <taxon>Bivalvia</taxon>
        <taxon>Autobranchia</taxon>
        <taxon>Pteriomorphia</taxon>
        <taxon>Pectinida</taxon>
        <taxon>Pectinoidea</taxon>
        <taxon>Pectinidae</taxon>
        <taxon>Mizuhopecten</taxon>
    </lineage>
</organism>
<dbReference type="STRING" id="6573.A0A210PSR6"/>
<feature type="compositionally biased region" description="Polar residues" evidence="1">
    <location>
        <begin position="924"/>
        <end position="944"/>
    </location>
</feature>
<name>A0A210PSR6_MIZYE</name>
<feature type="region of interest" description="Disordered" evidence="1">
    <location>
        <begin position="876"/>
        <end position="899"/>
    </location>
</feature>